<evidence type="ECO:0000256" key="5">
    <source>
        <dbReference type="ARBA" id="ARBA00022694"/>
    </source>
</evidence>
<dbReference type="PROSITE" id="PS50090">
    <property type="entry name" value="MYB_LIKE"/>
    <property type="match status" value="2"/>
</dbReference>
<feature type="domain" description="Myb-like" evidence="14">
    <location>
        <begin position="661"/>
        <end position="734"/>
    </location>
</feature>
<name>A0A9W8GFM7_9FUNG</name>
<dbReference type="EC" id="2.1.1.216" evidence="7"/>
<dbReference type="SUPFAM" id="SSF46689">
    <property type="entry name" value="Homeodomain-like"/>
    <property type="match status" value="2"/>
</dbReference>
<comment type="catalytic activity">
    <reaction evidence="8">
        <text>guanosine(26) in tRNA + 2 S-adenosyl-L-methionine = N(2)-dimethylguanosine(26) in tRNA + 2 S-adenosyl-L-homocysteine + 2 H(+)</text>
        <dbReference type="Rhea" id="RHEA:43140"/>
        <dbReference type="Rhea" id="RHEA-COMP:10359"/>
        <dbReference type="Rhea" id="RHEA-COMP:10360"/>
        <dbReference type="ChEBI" id="CHEBI:15378"/>
        <dbReference type="ChEBI" id="CHEBI:57856"/>
        <dbReference type="ChEBI" id="CHEBI:59789"/>
        <dbReference type="ChEBI" id="CHEBI:74269"/>
        <dbReference type="ChEBI" id="CHEBI:74513"/>
        <dbReference type="EC" id="2.1.1.216"/>
    </reaction>
</comment>
<dbReference type="InterPro" id="IPR029063">
    <property type="entry name" value="SAM-dependent_MTases_sf"/>
</dbReference>
<evidence type="ECO:0000256" key="13">
    <source>
        <dbReference type="SAM" id="MobiDB-lite"/>
    </source>
</evidence>
<dbReference type="GO" id="GO:0160104">
    <property type="term" value="F:tRNA (guanine(26)-N2)-dimethyltransferase activity"/>
    <property type="evidence" value="ECO:0007669"/>
    <property type="project" value="UniProtKB-EC"/>
</dbReference>
<dbReference type="CDD" id="cd00167">
    <property type="entry name" value="SANT"/>
    <property type="match status" value="1"/>
</dbReference>
<dbReference type="PANTHER" id="PTHR10631:SF3">
    <property type="entry name" value="TRNA (GUANINE(26)-N(2))-DIMETHYLTRANSFERASE"/>
    <property type="match status" value="1"/>
</dbReference>
<comment type="caution">
    <text evidence="15">The sequence shown here is derived from an EMBL/GenBank/DDBJ whole genome shotgun (WGS) entry which is preliminary data.</text>
</comment>
<dbReference type="NCBIfam" id="TIGR00308">
    <property type="entry name" value="TRM1"/>
    <property type="match status" value="1"/>
</dbReference>
<evidence type="ECO:0000256" key="8">
    <source>
        <dbReference type="ARBA" id="ARBA00051897"/>
    </source>
</evidence>
<feature type="region of interest" description="Disordered" evidence="13">
    <location>
        <begin position="480"/>
        <end position="532"/>
    </location>
</feature>
<evidence type="ECO:0000256" key="10">
    <source>
        <dbReference type="ARBA" id="ARBA00082896"/>
    </source>
</evidence>
<dbReference type="OrthoDB" id="6349953at2759"/>
<organism evidence="15 16">
    <name type="scientific">Coemansia spiralis</name>
    <dbReference type="NCBI Taxonomy" id="417178"/>
    <lineage>
        <taxon>Eukaryota</taxon>
        <taxon>Fungi</taxon>
        <taxon>Fungi incertae sedis</taxon>
        <taxon>Zoopagomycota</taxon>
        <taxon>Kickxellomycotina</taxon>
        <taxon>Kickxellomycetes</taxon>
        <taxon>Kickxellales</taxon>
        <taxon>Kickxellaceae</taxon>
        <taxon>Coemansia</taxon>
    </lineage>
</organism>
<evidence type="ECO:0000256" key="9">
    <source>
        <dbReference type="ARBA" id="ARBA00077143"/>
    </source>
</evidence>
<dbReference type="SUPFAM" id="SSF53335">
    <property type="entry name" value="S-adenosyl-L-methionine-dependent methyltransferases"/>
    <property type="match status" value="1"/>
</dbReference>
<comment type="similarity">
    <text evidence="12">Belongs to the class I-like SAM-binding methyltransferase superfamily. Trm1 family.</text>
</comment>
<keyword evidence="4 12" id="KW-0949">S-adenosyl-L-methionine</keyword>
<sequence length="948" mass="105516">MDEEYVPNYRVEDYQELKEGQATILFPKNNEVFYNPVQQFNRDMSIAAIKTWRDTNNEAKMLRFNKSANPNKAAPSTKFTILEALAASGLRSVRYAKEIEDIDFILTNDLLADAVESIKRNAHFNGISQNLVRANQGDAVAVMYAHRDKGAFDVVDLDPYGTAAPFIDGAIQAVKKGGLICVTCTDLAVLASHNHPEACFAKYGGNPLKAEFCHELALRLVINSLQQTANRHKRYIEPLLSCSIDFYVRIFVRVHDKPILVKNVASQTGIVYHCRYCGTFATQPFGTVEPGKGATLKYHVSAASAAEHTCTQCESKLEIGGPCWLGPLHNKDFVQRMYDAVSSTSSSMYGTQPRMKGMLKVILEELDDVPFHYSHPELCSAVRASCPPLTKVNSALLNAGYRVSGSHTQHGSIKTDAPPQVVWDVMRSLVKEMGRSPKIVEGSPADRLLAKPITTEISFDQHKDANPESRRIKLVRYQMNPEKNWGPKARHSEAPKPKNADAKRKQQDRSHTPEDSLAASVPEAVADSESAAELDTVSNDVKKLRTEDLVKAKGPSWKAIAGELGIHGSPSKVRRRWEMLQPMTTSMWTKSEDSDLALAIQKYTESGRRLGESGSWVKVAHMLRTDRSPRQCFSRWTITLLPRQGKALPFTRFHKIRGWAWSESENVLLKATVDGIEHVQDPVGTVSQARKHEPWLLIGHDPEGQLLPQFWKFIAGCVQTRTAPQCKTRWQTICKKAQPATAMSLDDVKRLVQLVKIHGPSWSMLATKFFMGRTARELRGNCMQWEKAEKKFAVNLLDIDPFSMIRDYKGNSAMRPTGDDGFYCADGKLARVGIRGKRGPLTPYFMALAKTKSLGRGRADVTRAIGPASRGNTRLLSNKAIDKLVAAISLHKNDWVSISREVGLPIPTCRRYAEGLADRLRSIQAVISDSEMDKLAAASKPEQGATHN</sequence>
<evidence type="ECO:0000256" key="1">
    <source>
        <dbReference type="ARBA" id="ARBA00022555"/>
    </source>
</evidence>
<evidence type="ECO:0000256" key="7">
    <source>
        <dbReference type="ARBA" id="ARBA00039099"/>
    </source>
</evidence>
<dbReference type="EMBL" id="JANBTX010000205">
    <property type="protein sequence ID" value="KAJ2684522.1"/>
    <property type="molecule type" value="Genomic_DNA"/>
</dbReference>
<dbReference type="FunFam" id="3.30.56.70:FF:000001">
    <property type="entry name" value="tRNA (guanine(26)-N(2))-dimethyltransferase"/>
    <property type="match status" value="1"/>
</dbReference>
<dbReference type="PROSITE" id="PS51626">
    <property type="entry name" value="SAM_MT_TRM1"/>
    <property type="match status" value="1"/>
</dbReference>
<reference evidence="15" key="1">
    <citation type="submission" date="2022-07" db="EMBL/GenBank/DDBJ databases">
        <title>Phylogenomic reconstructions and comparative analyses of Kickxellomycotina fungi.</title>
        <authorList>
            <person name="Reynolds N.K."/>
            <person name="Stajich J.E."/>
            <person name="Barry K."/>
            <person name="Grigoriev I.V."/>
            <person name="Crous P."/>
            <person name="Smith M.E."/>
        </authorList>
    </citation>
    <scope>NUCLEOTIDE SEQUENCE</scope>
    <source>
        <strain evidence="15">CBS 109367</strain>
    </source>
</reference>
<protein>
    <recommendedName>
        <fullName evidence="7">tRNA (guanine(26)-N(2))-dimethyltransferase</fullName>
        <ecNumber evidence="7">2.1.1.216</ecNumber>
    </recommendedName>
    <alternativeName>
        <fullName evidence="10">tRNA 2,2-dimethylguanosine-26 methyltransferase</fullName>
    </alternativeName>
    <alternativeName>
        <fullName evidence="9">tRNA(guanine-26,N(2)-N(2)) methyltransferase</fullName>
    </alternativeName>
    <alternativeName>
        <fullName evidence="11">tRNA(m(2,2)G26)dimethyltransferase</fullName>
    </alternativeName>
</protein>
<feature type="domain" description="Myb-like" evidence="14">
    <location>
        <begin position="588"/>
        <end position="640"/>
    </location>
</feature>
<keyword evidence="2 12" id="KW-0489">Methyltransferase</keyword>
<evidence type="ECO:0000259" key="14">
    <source>
        <dbReference type="PROSITE" id="PS50090"/>
    </source>
</evidence>
<dbReference type="InterPro" id="IPR001005">
    <property type="entry name" value="SANT/Myb"/>
</dbReference>
<dbReference type="Gene3D" id="1.10.10.60">
    <property type="entry name" value="Homeodomain-like"/>
    <property type="match status" value="2"/>
</dbReference>
<accession>A0A9W8GFM7</accession>
<dbReference type="Pfam" id="PF02005">
    <property type="entry name" value="TRM"/>
    <property type="match status" value="1"/>
</dbReference>
<keyword evidence="6 12" id="KW-0694">RNA-binding</keyword>
<dbReference type="Pfam" id="PF13921">
    <property type="entry name" value="Myb_DNA-bind_6"/>
    <property type="match status" value="1"/>
</dbReference>
<keyword evidence="16" id="KW-1185">Reference proteome</keyword>
<dbReference type="GO" id="GO:0000049">
    <property type="term" value="F:tRNA binding"/>
    <property type="evidence" value="ECO:0007669"/>
    <property type="project" value="UniProtKB-UniRule"/>
</dbReference>
<proteinExistence type="inferred from homology"/>
<feature type="compositionally biased region" description="Basic and acidic residues" evidence="13">
    <location>
        <begin position="490"/>
        <end position="514"/>
    </location>
</feature>
<evidence type="ECO:0000256" key="6">
    <source>
        <dbReference type="ARBA" id="ARBA00022884"/>
    </source>
</evidence>
<dbReference type="SMART" id="SM00717">
    <property type="entry name" value="SANT"/>
    <property type="match status" value="4"/>
</dbReference>
<dbReference type="GO" id="GO:0005634">
    <property type="term" value="C:nucleus"/>
    <property type="evidence" value="ECO:0007669"/>
    <property type="project" value="TreeGrafter"/>
</dbReference>
<evidence type="ECO:0000256" key="12">
    <source>
        <dbReference type="PROSITE-ProRule" id="PRU00958"/>
    </source>
</evidence>
<keyword evidence="5 12" id="KW-0819">tRNA processing</keyword>
<evidence type="ECO:0000256" key="4">
    <source>
        <dbReference type="ARBA" id="ARBA00022691"/>
    </source>
</evidence>
<dbReference type="InterPro" id="IPR042296">
    <property type="entry name" value="tRNA_met_Trm1_C"/>
</dbReference>
<dbReference type="InterPro" id="IPR002905">
    <property type="entry name" value="Trm1"/>
</dbReference>
<evidence type="ECO:0000256" key="11">
    <source>
        <dbReference type="ARBA" id="ARBA00083299"/>
    </source>
</evidence>
<dbReference type="FunFam" id="3.40.50.150:FF:000051">
    <property type="entry name" value="tRNA (guanine(26)-N(2))-dimethyltransferase"/>
    <property type="match status" value="1"/>
</dbReference>
<evidence type="ECO:0000313" key="16">
    <source>
        <dbReference type="Proteomes" id="UP001151516"/>
    </source>
</evidence>
<evidence type="ECO:0000313" key="15">
    <source>
        <dbReference type="EMBL" id="KAJ2684522.1"/>
    </source>
</evidence>
<keyword evidence="1 12" id="KW-0820">tRNA-binding</keyword>
<dbReference type="AlphaFoldDB" id="A0A9W8GFM7"/>
<evidence type="ECO:0000256" key="2">
    <source>
        <dbReference type="ARBA" id="ARBA00022603"/>
    </source>
</evidence>
<evidence type="ECO:0000256" key="3">
    <source>
        <dbReference type="ARBA" id="ARBA00022679"/>
    </source>
</evidence>
<gene>
    <name evidence="15" type="primary">TRM1</name>
    <name evidence="15" type="ORF">IWW39_004861</name>
</gene>
<dbReference type="GO" id="GO:0002940">
    <property type="term" value="P:tRNA N2-guanine methylation"/>
    <property type="evidence" value="ECO:0007669"/>
    <property type="project" value="TreeGrafter"/>
</dbReference>
<keyword evidence="3 12" id="KW-0808">Transferase</keyword>
<dbReference type="PANTHER" id="PTHR10631">
    <property type="entry name" value="N 2 ,N 2 -DIMETHYLGUANOSINE TRNA METHYLTRANSFERASE"/>
    <property type="match status" value="1"/>
</dbReference>
<dbReference type="InterPro" id="IPR009057">
    <property type="entry name" value="Homeodomain-like_sf"/>
</dbReference>
<dbReference type="Gene3D" id="3.40.50.150">
    <property type="entry name" value="Vaccinia Virus protein VP39"/>
    <property type="match status" value="1"/>
</dbReference>
<dbReference type="Proteomes" id="UP001151516">
    <property type="component" value="Unassembled WGS sequence"/>
</dbReference>
<dbReference type="Gene3D" id="3.30.56.70">
    <property type="entry name" value="N2,N2-dimethylguanosine tRNA methyltransferase, C-terminal domain"/>
    <property type="match status" value="1"/>
</dbReference>